<sequence>MRREHVDSTAIDSVGYDPTTSVLEIAFTSGEVYRYFAVPPSVHRGLISADSAGRFFAERIRHVYPDEHIRR</sequence>
<dbReference type="Proteomes" id="UP000276888">
    <property type="component" value="Chromosome"/>
</dbReference>
<keyword evidence="3" id="KW-1185">Reference proteome</keyword>
<protein>
    <recommendedName>
        <fullName evidence="1">KTSC domain-containing protein</fullName>
    </recommendedName>
</protein>
<dbReference type="RefSeq" id="WP_127095461.1">
    <property type="nucleotide sequence ID" value="NZ_CP031423.1"/>
</dbReference>
<dbReference type="AlphaFoldDB" id="A0A3S9W9P4"/>
<evidence type="ECO:0000313" key="2">
    <source>
        <dbReference type="EMBL" id="AZS36802.1"/>
    </source>
</evidence>
<proteinExistence type="predicted"/>
<evidence type="ECO:0000313" key="3">
    <source>
        <dbReference type="Proteomes" id="UP000276888"/>
    </source>
</evidence>
<feature type="domain" description="KTSC" evidence="1">
    <location>
        <begin position="7"/>
        <end position="64"/>
    </location>
</feature>
<gene>
    <name evidence="2" type="ORF">CVS47_01411</name>
</gene>
<evidence type="ECO:0000259" key="1">
    <source>
        <dbReference type="Pfam" id="PF13619"/>
    </source>
</evidence>
<organism evidence="2 3">
    <name type="scientific">Microbacterium lemovicicum</name>
    <dbReference type="NCBI Taxonomy" id="1072463"/>
    <lineage>
        <taxon>Bacteria</taxon>
        <taxon>Bacillati</taxon>
        <taxon>Actinomycetota</taxon>
        <taxon>Actinomycetes</taxon>
        <taxon>Micrococcales</taxon>
        <taxon>Microbacteriaceae</taxon>
        <taxon>Microbacterium</taxon>
    </lineage>
</organism>
<accession>A0A3S9W9P4</accession>
<reference evidence="2 3" key="1">
    <citation type="submission" date="2018-08" db="EMBL/GenBank/DDBJ databases">
        <title>Microbacterium lemovicicum sp. nov., a bacterium isolated from a natural uranium-rich soil.</title>
        <authorList>
            <person name="ORTET P."/>
        </authorList>
    </citation>
    <scope>NUCLEOTIDE SEQUENCE [LARGE SCALE GENOMIC DNA]</scope>
    <source>
        <strain evidence="2 3">Viu22</strain>
    </source>
</reference>
<dbReference type="EMBL" id="CP031423">
    <property type="protein sequence ID" value="AZS36802.1"/>
    <property type="molecule type" value="Genomic_DNA"/>
</dbReference>
<dbReference type="Pfam" id="PF13619">
    <property type="entry name" value="KTSC"/>
    <property type="match status" value="1"/>
</dbReference>
<dbReference type="KEGG" id="mlv:CVS47_01411"/>
<name>A0A3S9W9P4_9MICO</name>
<dbReference type="OrthoDB" id="8450910at2"/>
<dbReference type="InterPro" id="IPR025309">
    <property type="entry name" value="KTSC_dom"/>
</dbReference>